<organism evidence="7 8">
    <name type="scientific">Blepharisma stoltei</name>
    <dbReference type="NCBI Taxonomy" id="1481888"/>
    <lineage>
        <taxon>Eukaryota</taxon>
        <taxon>Sar</taxon>
        <taxon>Alveolata</taxon>
        <taxon>Ciliophora</taxon>
        <taxon>Postciliodesmatophora</taxon>
        <taxon>Heterotrichea</taxon>
        <taxon>Heterotrichida</taxon>
        <taxon>Blepharismidae</taxon>
        <taxon>Blepharisma</taxon>
    </lineage>
</organism>
<dbReference type="Gene3D" id="3.90.230.10">
    <property type="entry name" value="Creatinase/methionine aminopeptidase superfamily"/>
    <property type="match status" value="1"/>
</dbReference>
<accession>A0AAU9JW16</accession>
<dbReference type="Pfam" id="PF00557">
    <property type="entry name" value="Peptidase_M24"/>
    <property type="match status" value="1"/>
</dbReference>
<evidence type="ECO:0000313" key="8">
    <source>
        <dbReference type="Proteomes" id="UP001162131"/>
    </source>
</evidence>
<keyword evidence="2" id="KW-0479">Metal-binding</keyword>
<evidence type="ECO:0000313" key="7">
    <source>
        <dbReference type="EMBL" id="CAG9329089.1"/>
    </source>
</evidence>
<dbReference type="FunFam" id="3.40.350.10:FF:000003">
    <property type="entry name" value="Xaa-pro aminopeptidase P"/>
    <property type="match status" value="1"/>
</dbReference>
<dbReference type="SUPFAM" id="SSF53092">
    <property type="entry name" value="Creatinase/prolidase N-terminal domain"/>
    <property type="match status" value="1"/>
</dbReference>
<dbReference type="InterPro" id="IPR000994">
    <property type="entry name" value="Pept_M24"/>
</dbReference>
<reference evidence="7" key="1">
    <citation type="submission" date="2021-09" db="EMBL/GenBank/DDBJ databases">
        <authorList>
            <consortium name="AG Swart"/>
            <person name="Singh M."/>
            <person name="Singh A."/>
            <person name="Seah K."/>
            <person name="Emmerich C."/>
        </authorList>
    </citation>
    <scope>NUCLEOTIDE SEQUENCE</scope>
    <source>
        <strain evidence="7">ATCC30299</strain>
    </source>
</reference>
<dbReference type="GO" id="GO:0046872">
    <property type="term" value="F:metal ion binding"/>
    <property type="evidence" value="ECO:0007669"/>
    <property type="project" value="UniProtKB-KW"/>
</dbReference>
<protein>
    <recommendedName>
        <fullName evidence="9">Metallopeptidase M24 family protein</fullName>
    </recommendedName>
</protein>
<dbReference type="CDD" id="cd01085">
    <property type="entry name" value="APP"/>
    <property type="match status" value="1"/>
</dbReference>
<dbReference type="InterPro" id="IPR036005">
    <property type="entry name" value="Creatinase/aminopeptidase-like"/>
</dbReference>
<comment type="caution">
    <text evidence="7">The sequence shown here is derived from an EMBL/GenBank/DDBJ whole genome shotgun (WGS) entry which is preliminary data.</text>
</comment>
<dbReference type="Gene3D" id="3.40.350.10">
    <property type="entry name" value="Creatinase/prolidase N-terminal domain"/>
    <property type="match status" value="2"/>
</dbReference>
<evidence type="ECO:0000259" key="6">
    <source>
        <dbReference type="Pfam" id="PF16188"/>
    </source>
</evidence>
<dbReference type="InterPro" id="IPR033740">
    <property type="entry name" value="Pept_M24B"/>
</dbReference>
<evidence type="ECO:0000256" key="1">
    <source>
        <dbReference type="ARBA" id="ARBA00008766"/>
    </source>
</evidence>
<dbReference type="InterPro" id="IPR050422">
    <property type="entry name" value="X-Pro_aminopeptidase_P"/>
</dbReference>
<dbReference type="Pfam" id="PF16189">
    <property type="entry name" value="Creatinase_N_2"/>
    <property type="match status" value="1"/>
</dbReference>
<dbReference type="InterPro" id="IPR000587">
    <property type="entry name" value="Creatinase_N"/>
</dbReference>
<dbReference type="EMBL" id="CAJZBQ010000047">
    <property type="protein sequence ID" value="CAG9329089.1"/>
    <property type="molecule type" value="Genomic_DNA"/>
</dbReference>
<keyword evidence="3" id="KW-0378">Hydrolase</keyword>
<feature type="domain" description="Peptidase M24" evidence="4">
    <location>
        <begin position="306"/>
        <end position="520"/>
    </location>
</feature>
<sequence>MSDKLGQVRALMQEENIQAYFLPNNDFHNSEYLGHHDKRMTFISGFKGSNGQIVITQEQALLWTDGRYWLAAPKELYQGWTMMKQGHGNTTYFEWITQNLPSGSVIGFDPALINADAASNRKKYFEEKGYSFKPILRNLVNEVWDTRPSISQEKVFIHDVKYAGATVDEKVKSLYNVLKTKESQNYFTSVLDEIAWILNLRGKDIDYNPLFFSYLFIKAASETDYQLSLFINSDKVDGIRDYLSENKIEVFPYEAIGNYLESIEDGIVIDQSELNYSLFLKIKKPLNNSSLISKLKAIKNPREQQGFRESHIRDAVAMAKYFSWLENQLEIGADLTEWTAAEQLDKYRAAEDLNQGLSFENISSVGPNAAVIHYAPTAETSSKVVKDQIYLLDSGGQYLDGTIDTTRTLHFGNPTEREKECFTRVLLGNLDIERVTWPQSSRLAGTDFDILARRRLWQIGLDFCHATGHGVGYFLNVHEGPQCLCKGSSEVFELGMNITNEPGYYEEGHFGIRIENVLLIVKNDQIPDYLSFENVTMVPYDKNLLCMRLLDAEDIQYIDAYHDKIWNTLSPILEARNENLALAWLRKATSPITASPINA</sequence>
<dbReference type="InterPro" id="IPR032416">
    <property type="entry name" value="Peptidase_M24_C"/>
</dbReference>
<dbReference type="FunFam" id="3.90.230.10:FF:000009">
    <property type="entry name" value="xaa-Pro aminopeptidase 2"/>
    <property type="match status" value="1"/>
</dbReference>
<dbReference type="PANTHER" id="PTHR43763:SF6">
    <property type="entry name" value="XAA-PRO AMINOPEPTIDASE 1"/>
    <property type="match status" value="1"/>
</dbReference>
<evidence type="ECO:0000259" key="4">
    <source>
        <dbReference type="Pfam" id="PF00557"/>
    </source>
</evidence>
<evidence type="ECO:0000256" key="3">
    <source>
        <dbReference type="ARBA" id="ARBA00022801"/>
    </source>
</evidence>
<dbReference type="GO" id="GO:0005737">
    <property type="term" value="C:cytoplasm"/>
    <property type="evidence" value="ECO:0007669"/>
    <property type="project" value="UniProtKB-ARBA"/>
</dbReference>
<feature type="domain" description="Creatinase N-terminal" evidence="5">
    <location>
        <begin position="6"/>
        <end position="133"/>
    </location>
</feature>
<dbReference type="Proteomes" id="UP001162131">
    <property type="component" value="Unassembled WGS sequence"/>
</dbReference>
<comment type="similarity">
    <text evidence="1">Belongs to the peptidase M24B family.</text>
</comment>
<proteinExistence type="inferred from homology"/>
<dbReference type="Pfam" id="PF01321">
    <property type="entry name" value="Creatinase_N"/>
    <property type="match status" value="1"/>
</dbReference>
<dbReference type="SUPFAM" id="SSF55920">
    <property type="entry name" value="Creatinase/aminopeptidase"/>
    <property type="match status" value="1"/>
</dbReference>
<evidence type="ECO:0000256" key="2">
    <source>
        <dbReference type="ARBA" id="ARBA00022723"/>
    </source>
</evidence>
<dbReference type="InterPro" id="IPR029149">
    <property type="entry name" value="Creatin/AminoP/Spt16_N"/>
</dbReference>
<keyword evidence="8" id="KW-1185">Reference proteome</keyword>
<dbReference type="Pfam" id="PF16188">
    <property type="entry name" value="Peptidase_M24_C"/>
    <property type="match status" value="1"/>
</dbReference>
<dbReference type="AlphaFoldDB" id="A0AAU9JW16"/>
<feature type="domain" description="Peptidase M24 C-terminal" evidence="6">
    <location>
        <begin position="529"/>
        <end position="592"/>
    </location>
</feature>
<dbReference type="GO" id="GO:0070006">
    <property type="term" value="F:metalloaminopeptidase activity"/>
    <property type="evidence" value="ECO:0007669"/>
    <property type="project" value="InterPro"/>
</dbReference>
<evidence type="ECO:0000259" key="5">
    <source>
        <dbReference type="Pfam" id="PF01321"/>
    </source>
</evidence>
<name>A0AAU9JW16_9CILI</name>
<evidence type="ECO:0008006" key="9">
    <source>
        <dbReference type="Google" id="ProtNLM"/>
    </source>
</evidence>
<gene>
    <name evidence="7" type="ORF">BSTOLATCC_MIC47920</name>
</gene>
<dbReference type="PANTHER" id="PTHR43763">
    <property type="entry name" value="XAA-PRO AMINOPEPTIDASE 1"/>
    <property type="match status" value="1"/>
</dbReference>